<feature type="region of interest" description="Disordered" evidence="1">
    <location>
        <begin position="171"/>
        <end position="190"/>
    </location>
</feature>
<protein>
    <submittedName>
        <fullName evidence="2">Uncharacterized protein</fullName>
    </submittedName>
</protein>
<accession>A0AAV7LMN8</accession>
<organism evidence="2 3">
    <name type="scientific">Pleurodeles waltl</name>
    <name type="common">Iberian ribbed newt</name>
    <dbReference type="NCBI Taxonomy" id="8319"/>
    <lineage>
        <taxon>Eukaryota</taxon>
        <taxon>Metazoa</taxon>
        <taxon>Chordata</taxon>
        <taxon>Craniata</taxon>
        <taxon>Vertebrata</taxon>
        <taxon>Euteleostomi</taxon>
        <taxon>Amphibia</taxon>
        <taxon>Batrachia</taxon>
        <taxon>Caudata</taxon>
        <taxon>Salamandroidea</taxon>
        <taxon>Salamandridae</taxon>
        <taxon>Pleurodelinae</taxon>
        <taxon>Pleurodeles</taxon>
    </lineage>
</organism>
<evidence type="ECO:0000256" key="1">
    <source>
        <dbReference type="SAM" id="MobiDB-lite"/>
    </source>
</evidence>
<evidence type="ECO:0000313" key="2">
    <source>
        <dbReference type="EMBL" id="KAJ1091784.1"/>
    </source>
</evidence>
<name>A0AAV7LMN8_PLEWA</name>
<comment type="caution">
    <text evidence="2">The sequence shown here is derived from an EMBL/GenBank/DDBJ whole genome shotgun (WGS) entry which is preliminary data.</text>
</comment>
<dbReference type="AlphaFoldDB" id="A0AAV7LMN8"/>
<feature type="compositionally biased region" description="Basic and acidic residues" evidence="1">
    <location>
        <begin position="291"/>
        <end position="301"/>
    </location>
</feature>
<gene>
    <name evidence="2" type="ORF">NDU88_004899</name>
</gene>
<feature type="compositionally biased region" description="Basic and acidic residues" evidence="1">
    <location>
        <begin position="1"/>
        <end position="14"/>
    </location>
</feature>
<feature type="compositionally biased region" description="Polar residues" evidence="1">
    <location>
        <begin position="304"/>
        <end position="315"/>
    </location>
</feature>
<feature type="compositionally biased region" description="Low complexity" evidence="1">
    <location>
        <begin position="316"/>
        <end position="328"/>
    </location>
</feature>
<sequence length="353" mass="39971">MGSESKGGREQMRKELRKKRWGKEKVVRGKGARDRRREVVRSKAVEGHCTVEEVGREEKKKEKKDGEGDKKEEGGKRRRRGNVEGIRPPAAVFQGGERQRRVCCALPHVSDDVLFKTALRGEVLEAVLPCARLHEHMKLLRLSQGQQRSSTAIGVDKRLQPSELHDRVREATSKREEINDKMSRKRRAKKRDIHVGDHDLICNRRSGSKFLLPFEKDLWVVSAIKGTTVTAKRKQETVTRNISFFKVFRMAIGGMEMEQNYPPASLFEDGDEGSVDCCNSRSLLPSPGMVVDDHLSADRGGADMQSSEVTQSSDQLLPESLPVSSLPPKQGLERYKLRPRPPRSTRLQRFVAD</sequence>
<keyword evidence="3" id="KW-1185">Reference proteome</keyword>
<feature type="region of interest" description="Disordered" evidence="1">
    <location>
        <begin position="1"/>
        <end position="89"/>
    </location>
</feature>
<feature type="region of interest" description="Disordered" evidence="1">
    <location>
        <begin position="289"/>
        <end position="353"/>
    </location>
</feature>
<evidence type="ECO:0000313" key="3">
    <source>
        <dbReference type="Proteomes" id="UP001066276"/>
    </source>
</evidence>
<dbReference type="Proteomes" id="UP001066276">
    <property type="component" value="Chromosome 11"/>
</dbReference>
<feature type="compositionally biased region" description="Basic and acidic residues" evidence="1">
    <location>
        <begin position="171"/>
        <end position="182"/>
    </location>
</feature>
<proteinExistence type="predicted"/>
<feature type="compositionally biased region" description="Basic and acidic residues" evidence="1">
    <location>
        <begin position="23"/>
        <end position="75"/>
    </location>
</feature>
<reference evidence="2" key="1">
    <citation type="journal article" date="2022" name="bioRxiv">
        <title>Sequencing and chromosome-scale assembly of the giantPleurodeles waltlgenome.</title>
        <authorList>
            <person name="Brown T."/>
            <person name="Elewa A."/>
            <person name="Iarovenko S."/>
            <person name="Subramanian E."/>
            <person name="Araus A.J."/>
            <person name="Petzold A."/>
            <person name="Susuki M."/>
            <person name="Suzuki K.-i.T."/>
            <person name="Hayashi T."/>
            <person name="Toyoda A."/>
            <person name="Oliveira C."/>
            <person name="Osipova E."/>
            <person name="Leigh N.D."/>
            <person name="Simon A."/>
            <person name="Yun M.H."/>
        </authorList>
    </citation>
    <scope>NUCLEOTIDE SEQUENCE</scope>
    <source>
        <strain evidence="2">20211129_DDA</strain>
        <tissue evidence="2">Liver</tissue>
    </source>
</reference>
<dbReference type="EMBL" id="JANPWB010000015">
    <property type="protein sequence ID" value="KAJ1091784.1"/>
    <property type="molecule type" value="Genomic_DNA"/>
</dbReference>